<dbReference type="Gene3D" id="2.160.10.10">
    <property type="entry name" value="Hexapeptide repeat proteins"/>
    <property type="match status" value="1"/>
</dbReference>
<keyword evidence="2" id="KW-0808">Transferase</keyword>
<dbReference type="RefSeq" id="WP_338230685.1">
    <property type="nucleotide sequence ID" value="NZ_BTPE01000025.1"/>
</dbReference>
<dbReference type="Pfam" id="PF00132">
    <property type="entry name" value="Hexapep"/>
    <property type="match status" value="2"/>
</dbReference>
<comment type="similarity">
    <text evidence="1">Belongs to the transferase hexapeptide repeat family.</text>
</comment>
<dbReference type="InterPro" id="IPR020019">
    <property type="entry name" value="AcTrfase_PglD-like"/>
</dbReference>
<comment type="caution">
    <text evidence="6">The sequence shown here is derived from an EMBL/GenBank/DDBJ whole genome shotgun (WGS) entry which is preliminary data.</text>
</comment>
<dbReference type="InterPro" id="IPR001451">
    <property type="entry name" value="Hexapep"/>
</dbReference>
<dbReference type="InterPro" id="IPR041561">
    <property type="entry name" value="PglD_N"/>
</dbReference>
<sequence>MLVAGAGGHAFELLDILISEGKTENLVFFDEINSGQVFQDRYPIIHSEEEVKAHFEKDPFFILGTGNPQVRHQFYKRFTALGGKLISVKGKGVAFSNFSSGAEEADIFNLCFIGANTQIGKGCLINTGAQIHHEVQIGDFTEVNPGAVLLGKVQVGSFCSIGANATILPKVKIGDHVVVGAGSVVTQDVPSEVTIVGVPGKIL</sequence>
<feature type="domain" description="PglD N-terminal" evidence="5">
    <location>
        <begin position="2"/>
        <end position="78"/>
    </location>
</feature>
<dbReference type="CDD" id="cd03360">
    <property type="entry name" value="LbH_AT_putative"/>
    <property type="match status" value="1"/>
</dbReference>
<accession>A0ABQ6Q6B9</accession>
<evidence type="ECO:0000313" key="6">
    <source>
        <dbReference type="EMBL" id="GMQ35729.1"/>
    </source>
</evidence>
<evidence type="ECO:0000313" key="7">
    <source>
        <dbReference type="Proteomes" id="UP001307705"/>
    </source>
</evidence>
<gene>
    <name evidence="6" type="ORF">Ataiwa_40020</name>
</gene>
<organism evidence="6 7">
    <name type="scientific">Algoriphagus taiwanensis</name>
    <dbReference type="NCBI Taxonomy" id="1445656"/>
    <lineage>
        <taxon>Bacteria</taxon>
        <taxon>Pseudomonadati</taxon>
        <taxon>Bacteroidota</taxon>
        <taxon>Cytophagia</taxon>
        <taxon>Cytophagales</taxon>
        <taxon>Cyclobacteriaceae</taxon>
        <taxon>Algoriphagus</taxon>
    </lineage>
</organism>
<dbReference type="Pfam" id="PF17836">
    <property type="entry name" value="PglD_N"/>
    <property type="match status" value="1"/>
</dbReference>
<dbReference type="PANTHER" id="PTHR43300:SF7">
    <property type="entry name" value="UDP-N-ACETYLBACILLOSAMINE N-ACETYLTRANSFERASE"/>
    <property type="match status" value="1"/>
</dbReference>
<evidence type="ECO:0000256" key="1">
    <source>
        <dbReference type="ARBA" id="ARBA00007274"/>
    </source>
</evidence>
<name>A0ABQ6Q6B9_9BACT</name>
<dbReference type="InterPro" id="IPR011004">
    <property type="entry name" value="Trimer_LpxA-like_sf"/>
</dbReference>
<keyword evidence="4" id="KW-0012">Acyltransferase</keyword>
<keyword evidence="3" id="KW-0677">Repeat</keyword>
<dbReference type="EMBL" id="BTPE01000025">
    <property type="protein sequence ID" value="GMQ35729.1"/>
    <property type="molecule type" value="Genomic_DNA"/>
</dbReference>
<dbReference type="InterPro" id="IPR018357">
    <property type="entry name" value="Hexapep_transf_CS"/>
</dbReference>
<dbReference type="PROSITE" id="PS00101">
    <property type="entry name" value="HEXAPEP_TRANSFERASES"/>
    <property type="match status" value="1"/>
</dbReference>
<dbReference type="PANTHER" id="PTHR43300">
    <property type="entry name" value="ACETYLTRANSFERASE"/>
    <property type="match status" value="1"/>
</dbReference>
<dbReference type="NCBIfam" id="TIGR03570">
    <property type="entry name" value="NeuD_NnaD"/>
    <property type="match status" value="1"/>
</dbReference>
<evidence type="ECO:0000259" key="5">
    <source>
        <dbReference type="Pfam" id="PF17836"/>
    </source>
</evidence>
<evidence type="ECO:0000256" key="4">
    <source>
        <dbReference type="ARBA" id="ARBA00023315"/>
    </source>
</evidence>
<proteinExistence type="inferred from homology"/>
<dbReference type="Gene3D" id="3.40.50.20">
    <property type="match status" value="1"/>
</dbReference>
<dbReference type="SUPFAM" id="SSF51161">
    <property type="entry name" value="Trimeric LpxA-like enzymes"/>
    <property type="match status" value="1"/>
</dbReference>
<dbReference type="Proteomes" id="UP001307705">
    <property type="component" value="Unassembled WGS sequence"/>
</dbReference>
<reference evidence="6 7" key="1">
    <citation type="submission" date="2023-08" db="EMBL/GenBank/DDBJ databases">
        <title>Draft genome sequence of Algoriphagus taiwanensis.</title>
        <authorList>
            <person name="Takatani N."/>
            <person name="Hosokawa M."/>
            <person name="Sawabe T."/>
        </authorList>
    </citation>
    <scope>NUCLEOTIDE SEQUENCE [LARGE SCALE GENOMIC DNA]</scope>
    <source>
        <strain evidence="6 7">JCM 19755</strain>
    </source>
</reference>
<dbReference type="InterPro" id="IPR050179">
    <property type="entry name" value="Trans_hexapeptide_repeat"/>
</dbReference>
<evidence type="ECO:0000256" key="3">
    <source>
        <dbReference type="ARBA" id="ARBA00022737"/>
    </source>
</evidence>
<evidence type="ECO:0000256" key="2">
    <source>
        <dbReference type="ARBA" id="ARBA00022679"/>
    </source>
</evidence>
<protein>
    <submittedName>
        <fullName evidence="6">Acetyltransferase</fullName>
    </submittedName>
</protein>
<keyword evidence="7" id="KW-1185">Reference proteome</keyword>